<dbReference type="EMBL" id="JWZT01002662">
    <property type="protein sequence ID" value="KII68947.1"/>
    <property type="molecule type" value="Genomic_DNA"/>
</dbReference>
<evidence type="ECO:0000313" key="2">
    <source>
        <dbReference type="Proteomes" id="UP000031668"/>
    </source>
</evidence>
<dbReference type="Proteomes" id="UP000031668">
    <property type="component" value="Unassembled WGS sequence"/>
</dbReference>
<proteinExistence type="predicted"/>
<name>A0A0C2N4X4_THEKT</name>
<keyword evidence="2" id="KW-1185">Reference proteome</keyword>
<accession>A0A0C2N4X4</accession>
<protein>
    <submittedName>
        <fullName evidence="1">Uncharacterized protein</fullName>
    </submittedName>
</protein>
<evidence type="ECO:0000313" key="1">
    <source>
        <dbReference type="EMBL" id="KII68947.1"/>
    </source>
</evidence>
<gene>
    <name evidence="1" type="ORF">RF11_13560</name>
</gene>
<organism evidence="1 2">
    <name type="scientific">Thelohanellus kitauei</name>
    <name type="common">Myxosporean</name>
    <dbReference type="NCBI Taxonomy" id="669202"/>
    <lineage>
        <taxon>Eukaryota</taxon>
        <taxon>Metazoa</taxon>
        <taxon>Cnidaria</taxon>
        <taxon>Myxozoa</taxon>
        <taxon>Myxosporea</taxon>
        <taxon>Bivalvulida</taxon>
        <taxon>Platysporina</taxon>
        <taxon>Myxobolidae</taxon>
        <taxon>Thelohanellus</taxon>
    </lineage>
</organism>
<reference evidence="1 2" key="1">
    <citation type="journal article" date="2014" name="Genome Biol. Evol.">
        <title>The genome of the myxosporean Thelohanellus kitauei shows adaptations to nutrient acquisition within its fish host.</title>
        <authorList>
            <person name="Yang Y."/>
            <person name="Xiong J."/>
            <person name="Zhou Z."/>
            <person name="Huo F."/>
            <person name="Miao W."/>
            <person name="Ran C."/>
            <person name="Liu Y."/>
            <person name="Zhang J."/>
            <person name="Feng J."/>
            <person name="Wang M."/>
            <person name="Wang M."/>
            <person name="Wang L."/>
            <person name="Yao B."/>
        </authorList>
    </citation>
    <scope>NUCLEOTIDE SEQUENCE [LARGE SCALE GENOMIC DNA]</scope>
    <source>
        <strain evidence="1">Wuqing</strain>
    </source>
</reference>
<comment type="caution">
    <text evidence="1">The sequence shown here is derived from an EMBL/GenBank/DDBJ whole genome shotgun (WGS) entry which is preliminary data.</text>
</comment>
<sequence length="117" mass="13444">MNSYQNQIFRVHENDDYINVNQDMSLTVLLFNLSSYLDKNTVDHIKSICSANSSHSSSIPSRTNDPNNGFDSIDLFYISAQKFINKRPRLPMLFQLFILIFEMKLVSGDINSKCVCL</sequence>
<dbReference type="AlphaFoldDB" id="A0A0C2N4X4"/>